<dbReference type="GO" id="GO:0000243">
    <property type="term" value="C:commitment complex"/>
    <property type="evidence" value="ECO:0007669"/>
    <property type="project" value="UniProtKB-ARBA"/>
</dbReference>
<evidence type="ECO:0000256" key="10">
    <source>
        <dbReference type="ARBA" id="ARBA00023242"/>
    </source>
</evidence>
<keyword evidence="6 11" id="KW-0863">Zinc-finger</keyword>
<feature type="compositionally biased region" description="Polar residues" evidence="14">
    <location>
        <begin position="76"/>
        <end position="93"/>
    </location>
</feature>
<dbReference type="PROSITE" id="PS50158">
    <property type="entry name" value="ZF_CCHC"/>
    <property type="match status" value="2"/>
</dbReference>
<feature type="compositionally biased region" description="Low complexity" evidence="14">
    <location>
        <begin position="555"/>
        <end position="564"/>
    </location>
</feature>
<keyword evidence="4 13" id="KW-0507">mRNA processing</keyword>
<dbReference type="OrthoDB" id="6777263at2759"/>
<sequence length="603" mass="66258">TNITPLGAKRRFNDGSSERRGGHEDDRGRERERDSRGYSNDRRSHHDERESRGYSNDRRGGHHEEDRGRDRGYSGSHRSAQQYVYPPSQASPSKPTPQSPPRTEDDGAERKRKRKSRWGDEQKVIMPGLPTSVTKLTKDQSEKYLLQIRLEEINRKLRIGDFTPTERARSPSPEPIYNADGKRINTREARYKKKLEDERHRLMEIAIKTIPNFRPPADYKRPTKTQEKVYIPDKEFPEINFIGQLIGPRGNTLKSMESESGAKISIRGRGSVKEGKSRTDAASNSGQEEDLHCLVTADTEDKVRKAVKLIEKVIETSASVPEGQNELKRNQLRELAALNGTLRDDENQTCLNCGASGHRRYECPERQNVTTSLTCHICGGGGHIARDCTQRNNPELVNQARERDSQLDSEYMNLMAELGESVPEGGIKPTPYGGQGGSAPWQQRAVPSPTPGGSSAPPWQQPRAPVGTGAPPPWSTPSTYAAPKEDSGVGAPWSNNGAGYGYSAPPPPGAGGAGYYNAYGPPAAAYGGYYDPSQVADPSSWQQQQQAPPPPPPSSGHAAPWQQQAPPPPPAEGDAWGMAPPPPPPSEDPLPPPPPVQEEVKDE</sequence>
<evidence type="ECO:0000256" key="6">
    <source>
        <dbReference type="ARBA" id="ARBA00022771"/>
    </source>
</evidence>
<dbReference type="Pfam" id="PF16275">
    <property type="entry name" value="SF1-HH"/>
    <property type="match status" value="1"/>
</dbReference>
<dbReference type="InterPro" id="IPR001878">
    <property type="entry name" value="Znf_CCHC"/>
</dbReference>
<dbReference type="GO" id="GO:0008270">
    <property type="term" value="F:zinc ion binding"/>
    <property type="evidence" value="ECO:0007669"/>
    <property type="project" value="UniProtKB-UniRule"/>
</dbReference>
<dbReference type="InterPro" id="IPR036612">
    <property type="entry name" value="KH_dom_type_1_sf"/>
</dbReference>
<dbReference type="SUPFAM" id="SSF54791">
    <property type="entry name" value="Eukaryotic type KH-domain (KH-domain type I)"/>
    <property type="match status" value="1"/>
</dbReference>
<feature type="region of interest" description="Disordered" evidence="14">
    <location>
        <begin position="1"/>
        <end position="134"/>
    </location>
</feature>
<evidence type="ECO:0000256" key="9">
    <source>
        <dbReference type="ARBA" id="ARBA00023187"/>
    </source>
</evidence>
<name>A0A8H7UZK6_9FUNG</name>
<evidence type="ECO:0000256" key="4">
    <source>
        <dbReference type="ARBA" id="ARBA00022664"/>
    </source>
</evidence>
<evidence type="ECO:0000256" key="3">
    <source>
        <dbReference type="ARBA" id="ARBA00017984"/>
    </source>
</evidence>
<keyword evidence="17" id="KW-1185">Reference proteome</keyword>
<gene>
    <name evidence="16" type="ORF">INT47_004720</name>
</gene>
<keyword evidence="7 13" id="KW-0862">Zinc</keyword>
<dbReference type="Gene3D" id="3.30.1370.10">
    <property type="entry name" value="K Homology domain, type 1"/>
    <property type="match status" value="1"/>
</dbReference>
<dbReference type="SUPFAM" id="SSF57756">
    <property type="entry name" value="Retrovirus zinc finger-like domains"/>
    <property type="match status" value="1"/>
</dbReference>
<evidence type="ECO:0000256" key="12">
    <source>
        <dbReference type="PROSITE-ProRule" id="PRU00117"/>
    </source>
</evidence>
<evidence type="ECO:0000256" key="5">
    <source>
        <dbReference type="ARBA" id="ARBA00022723"/>
    </source>
</evidence>
<keyword evidence="5 13" id="KW-0479">Metal-binding</keyword>
<dbReference type="PANTHER" id="PTHR11208">
    <property type="entry name" value="RNA-BINDING PROTEIN RELATED"/>
    <property type="match status" value="1"/>
</dbReference>
<dbReference type="Pfam" id="PF00098">
    <property type="entry name" value="zf-CCHC"/>
    <property type="match status" value="2"/>
</dbReference>
<evidence type="ECO:0000256" key="14">
    <source>
        <dbReference type="SAM" id="MobiDB-lite"/>
    </source>
</evidence>
<dbReference type="InterPro" id="IPR045071">
    <property type="entry name" value="BBP-like"/>
</dbReference>
<keyword evidence="9 13" id="KW-0508">mRNA splicing</keyword>
<evidence type="ECO:0000256" key="8">
    <source>
        <dbReference type="ARBA" id="ARBA00022884"/>
    </source>
</evidence>
<accession>A0A8H7UZK6</accession>
<comment type="caution">
    <text evidence="16">The sequence shown here is derived from an EMBL/GenBank/DDBJ whole genome shotgun (WGS) entry which is preliminary data.</text>
</comment>
<dbReference type="Proteomes" id="UP000603453">
    <property type="component" value="Unassembled WGS sequence"/>
</dbReference>
<evidence type="ECO:0000256" key="2">
    <source>
        <dbReference type="ARBA" id="ARBA00010382"/>
    </source>
</evidence>
<keyword evidence="8 12" id="KW-0694">RNA-binding</keyword>
<dbReference type="GO" id="GO:0000398">
    <property type="term" value="P:mRNA splicing, via spliceosome"/>
    <property type="evidence" value="ECO:0007669"/>
    <property type="project" value="UniProtKB-UniRule"/>
</dbReference>
<evidence type="ECO:0000259" key="15">
    <source>
        <dbReference type="PROSITE" id="PS50158"/>
    </source>
</evidence>
<evidence type="ECO:0000313" key="17">
    <source>
        <dbReference type="Proteomes" id="UP000603453"/>
    </source>
</evidence>
<dbReference type="AlphaFoldDB" id="A0A8H7UZK6"/>
<dbReference type="InterPro" id="IPR047086">
    <property type="entry name" value="SF1-HH_sf"/>
</dbReference>
<dbReference type="Gene3D" id="6.10.140.1790">
    <property type="match status" value="1"/>
</dbReference>
<feature type="region of interest" description="Disordered" evidence="14">
    <location>
        <begin position="421"/>
        <end position="603"/>
    </location>
</feature>
<dbReference type="GO" id="GO:0048024">
    <property type="term" value="P:regulation of mRNA splicing, via spliceosome"/>
    <property type="evidence" value="ECO:0007669"/>
    <property type="project" value="TreeGrafter"/>
</dbReference>
<evidence type="ECO:0000313" key="16">
    <source>
        <dbReference type="EMBL" id="KAG2196194.1"/>
    </source>
</evidence>
<keyword evidence="10 13" id="KW-0539">Nucleus</keyword>
<proteinExistence type="inferred from homology"/>
<dbReference type="GO" id="GO:0045131">
    <property type="term" value="F:pre-mRNA branch point binding"/>
    <property type="evidence" value="ECO:0007669"/>
    <property type="project" value="UniProtKB-UniRule"/>
</dbReference>
<keyword evidence="13" id="KW-0747">Spliceosome</keyword>
<feature type="domain" description="CCHC-type" evidence="15">
    <location>
        <begin position="375"/>
        <end position="390"/>
    </location>
</feature>
<organism evidence="16 17">
    <name type="scientific">Mucor saturninus</name>
    <dbReference type="NCBI Taxonomy" id="64648"/>
    <lineage>
        <taxon>Eukaryota</taxon>
        <taxon>Fungi</taxon>
        <taxon>Fungi incertae sedis</taxon>
        <taxon>Mucoromycota</taxon>
        <taxon>Mucoromycotina</taxon>
        <taxon>Mucoromycetes</taxon>
        <taxon>Mucorales</taxon>
        <taxon>Mucorineae</taxon>
        <taxon>Mucoraceae</taxon>
        <taxon>Mucor</taxon>
    </lineage>
</organism>
<comment type="subcellular location">
    <subcellularLocation>
        <location evidence="1 13">Nucleus</location>
    </subcellularLocation>
</comment>
<dbReference type="SMART" id="SM00343">
    <property type="entry name" value="ZnF_C2HC"/>
    <property type="match status" value="2"/>
</dbReference>
<dbReference type="FunFam" id="3.30.1370.10:FF:000024">
    <property type="entry name" value="Branchpoint-bridging protein-like protein"/>
    <property type="match status" value="1"/>
</dbReference>
<feature type="compositionally biased region" description="Basic and acidic residues" evidence="14">
    <location>
        <begin position="11"/>
        <end position="72"/>
    </location>
</feature>
<dbReference type="PROSITE" id="PS50084">
    <property type="entry name" value="KH_TYPE_1"/>
    <property type="match status" value="1"/>
</dbReference>
<dbReference type="InterPro" id="IPR036875">
    <property type="entry name" value="Znf_CCHC_sf"/>
</dbReference>
<dbReference type="SMART" id="SM00322">
    <property type="entry name" value="KH"/>
    <property type="match status" value="1"/>
</dbReference>
<evidence type="ECO:0000256" key="13">
    <source>
        <dbReference type="RuleBase" id="RU367126"/>
    </source>
</evidence>
<dbReference type="CDD" id="cd02395">
    <property type="entry name" value="KH-I_BBP"/>
    <property type="match status" value="1"/>
</dbReference>
<dbReference type="InterPro" id="IPR004087">
    <property type="entry name" value="KH_dom"/>
</dbReference>
<dbReference type="InterPro" id="IPR055256">
    <property type="entry name" value="KH_1_KHDC4/BBP-like"/>
</dbReference>
<reference evidence="16" key="1">
    <citation type="submission" date="2020-12" db="EMBL/GenBank/DDBJ databases">
        <title>Metabolic potential, ecology and presence of endohyphal bacteria is reflected in genomic diversity of Mucoromycotina.</title>
        <authorList>
            <person name="Muszewska A."/>
            <person name="Okrasinska A."/>
            <person name="Steczkiewicz K."/>
            <person name="Drgas O."/>
            <person name="Orlowska M."/>
            <person name="Perlinska-Lenart U."/>
            <person name="Aleksandrzak-Piekarczyk T."/>
            <person name="Szatraj K."/>
            <person name="Zielenkiewicz U."/>
            <person name="Pilsyk S."/>
            <person name="Malc E."/>
            <person name="Mieczkowski P."/>
            <person name="Kruszewska J.S."/>
            <person name="Biernat P."/>
            <person name="Pawlowska J."/>
        </authorList>
    </citation>
    <scope>NUCLEOTIDE SEQUENCE</scope>
    <source>
        <strain evidence="16">WA0000017839</strain>
    </source>
</reference>
<dbReference type="Gene3D" id="4.10.60.10">
    <property type="entry name" value="Zinc finger, CCHC-type"/>
    <property type="match status" value="1"/>
</dbReference>
<feature type="compositionally biased region" description="Low complexity" evidence="14">
    <location>
        <begin position="515"/>
        <end position="546"/>
    </location>
</feature>
<feature type="region of interest" description="Disordered" evidence="14">
    <location>
        <begin position="253"/>
        <end position="288"/>
    </location>
</feature>
<dbReference type="Pfam" id="PF22675">
    <property type="entry name" value="KH-I_KHDC4-BBP"/>
    <property type="match status" value="1"/>
</dbReference>
<dbReference type="EMBL" id="JAEPRD010000152">
    <property type="protein sequence ID" value="KAG2196194.1"/>
    <property type="molecule type" value="Genomic_DNA"/>
</dbReference>
<dbReference type="InterPro" id="IPR032570">
    <property type="entry name" value="SF1-HH"/>
</dbReference>
<feature type="domain" description="CCHC-type" evidence="15">
    <location>
        <begin position="350"/>
        <end position="365"/>
    </location>
</feature>
<evidence type="ECO:0000256" key="11">
    <source>
        <dbReference type="PROSITE-ProRule" id="PRU00047"/>
    </source>
</evidence>
<comment type="function">
    <text evidence="13">Necessary for the splicing of pre-mRNA. Has a role in the recognition of the branch site (5'-UACUAAC-3'), the pyrimidine tract and the 3'-splice site at the 3'-end of introns.</text>
</comment>
<dbReference type="PANTHER" id="PTHR11208:SF45">
    <property type="entry name" value="SPLICING FACTOR 1"/>
    <property type="match status" value="1"/>
</dbReference>
<evidence type="ECO:0000256" key="7">
    <source>
        <dbReference type="ARBA" id="ARBA00022833"/>
    </source>
</evidence>
<comment type="similarity">
    <text evidence="2 13">Belongs to the BBP/SF1 family.</text>
</comment>
<feature type="compositionally biased region" description="Pro residues" evidence="14">
    <location>
        <begin position="579"/>
        <end position="596"/>
    </location>
</feature>
<protein>
    <recommendedName>
        <fullName evidence="3 13">Branchpoint-bridging protein</fullName>
    </recommendedName>
</protein>
<dbReference type="GO" id="GO:0005829">
    <property type="term" value="C:cytosol"/>
    <property type="evidence" value="ECO:0007669"/>
    <property type="project" value="UniProtKB-ARBA"/>
</dbReference>
<evidence type="ECO:0000256" key="1">
    <source>
        <dbReference type="ARBA" id="ARBA00004123"/>
    </source>
</evidence>
<feature type="non-terminal residue" evidence="16">
    <location>
        <position position="1"/>
    </location>
</feature>
<dbReference type="GO" id="GO:0003729">
    <property type="term" value="F:mRNA binding"/>
    <property type="evidence" value="ECO:0007669"/>
    <property type="project" value="TreeGrafter"/>
</dbReference>